<dbReference type="EMBL" id="JARPXM010000009">
    <property type="protein sequence ID" value="MDT2538620.1"/>
    <property type="molecule type" value="Genomic_DNA"/>
</dbReference>
<dbReference type="Proteomes" id="UP001249240">
    <property type="component" value="Unassembled WGS sequence"/>
</dbReference>
<keyword evidence="1" id="KW-1133">Transmembrane helix</keyword>
<sequence>MREQEDRHESEKRFVKDHFFEKGYWRNKFYIGILTIIGWIAVGILVYWTLSSTLLKNNSQVYHVWKDRTGEAVYYHTGFQFLVSLGILSIGLFFLVLRNNHRIKYHERVEKLYDDEGLGIRKTALNTFYSERFGSEETRHEIRYYSVPEEKNLADATIRELYKEAEQHGD</sequence>
<evidence type="ECO:0008006" key="4">
    <source>
        <dbReference type="Google" id="ProtNLM"/>
    </source>
</evidence>
<reference evidence="2" key="1">
    <citation type="submission" date="2023-03" db="EMBL/GenBank/DDBJ databases">
        <authorList>
            <person name="Shen W."/>
            <person name="Cai J."/>
        </authorList>
    </citation>
    <scope>NUCLEOTIDE SEQUENCE</scope>
    <source>
        <strain evidence="2">B646-2</strain>
    </source>
</reference>
<keyword evidence="1" id="KW-0472">Membrane</keyword>
<accession>A0AAW8SW07</accession>
<proteinExistence type="predicted"/>
<protein>
    <recommendedName>
        <fullName evidence="4">Integral membrane protein</fullName>
    </recommendedName>
</protein>
<dbReference type="RefSeq" id="WP_028020415.1">
    <property type="nucleotide sequence ID" value="NZ_CABLCA010000018.1"/>
</dbReference>
<feature type="transmembrane region" description="Helical" evidence="1">
    <location>
        <begin position="29"/>
        <end position="50"/>
    </location>
</feature>
<name>A0AAW8SW07_9ENTE</name>
<comment type="caution">
    <text evidence="2">The sequence shown here is derived from an EMBL/GenBank/DDBJ whole genome shotgun (WGS) entry which is preliminary data.</text>
</comment>
<gene>
    <name evidence="2" type="ORF">P7D78_10800</name>
</gene>
<organism evidence="2 3">
    <name type="scientific">Enterococcus raffinosus</name>
    <dbReference type="NCBI Taxonomy" id="71452"/>
    <lineage>
        <taxon>Bacteria</taxon>
        <taxon>Bacillati</taxon>
        <taxon>Bacillota</taxon>
        <taxon>Bacilli</taxon>
        <taxon>Lactobacillales</taxon>
        <taxon>Enterococcaceae</taxon>
        <taxon>Enterococcus</taxon>
    </lineage>
</organism>
<keyword evidence="1" id="KW-0812">Transmembrane</keyword>
<evidence type="ECO:0000256" key="1">
    <source>
        <dbReference type="SAM" id="Phobius"/>
    </source>
</evidence>
<evidence type="ECO:0000313" key="2">
    <source>
        <dbReference type="EMBL" id="MDT2538620.1"/>
    </source>
</evidence>
<dbReference type="AlphaFoldDB" id="A0AAW8SW07"/>
<feature type="transmembrane region" description="Helical" evidence="1">
    <location>
        <begin position="73"/>
        <end position="97"/>
    </location>
</feature>
<evidence type="ECO:0000313" key="3">
    <source>
        <dbReference type="Proteomes" id="UP001249240"/>
    </source>
</evidence>